<evidence type="ECO:0000313" key="2">
    <source>
        <dbReference type="Proteomes" id="UP001346149"/>
    </source>
</evidence>
<dbReference type="Proteomes" id="UP001346149">
    <property type="component" value="Unassembled WGS sequence"/>
</dbReference>
<dbReference type="EMBL" id="JAXQNO010000017">
    <property type="protein sequence ID" value="KAK4778706.1"/>
    <property type="molecule type" value="Genomic_DNA"/>
</dbReference>
<accession>A0AAN7L481</accession>
<dbReference type="AlphaFoldDB" id="A0AAN7L481"/>
<sequence>MRSSSLVMVEAYSSSLWNVAEEWSWVEHGMPDKGVALVSSPGPCFSSGQLFLIGSDGVAYLRYMDQAMWKWEDLGYSLSHYVAFGYGMATS</sequence>
<keyword evidence="2" id="KW-1185">Reference proteome</keyword>
<comment type="caution">
    <text evidence="1">The sequence shown here is derived from an EMBL/GenBank/DDBJ whole genome shotgun (WGS) entry which is preliminary data.</text>
</comment>
<reference evidence="1 2" key="1">
    <citation type="journal article" date="2023" name="Hortic Res">
        <title>Pangenome of water caltrop reveals structural variations and asymmetric subgenome divergence after allopolyploidization.</title>
        <authorList>
            <person name="Zhang X."/>
            <person name="Chen Y."/>
            <person name="Wang L."/>
            <person name="Yuan Y."/>
            <person name="Fang M."/>
            <person name="Shi L."/>
            <person name="Lu R."/>
            <person name="Comes H.P."/>
            <person name="Ma Y."/>
            <person name="Chen Y."/>
            <person name="Huang G."/>
            <person name="Zhou Y."/>
            <person name="Zheng Z."/>
            <person name="Qiu Y."/>
        </authorList>
    </citation>
    <scope>NUCLEOTIDE SEQUENCE [LARGE SCALE GENOMIC DNA]</scope>
    <source>
        <strain evidence="1">F231</strain>
    </source>
</reference>
<dbReference type="PANTHER" id="PTHR36893">
    <property type="entry name" value="OS01G0275950 PROTEIN"/>
    <property type="match status" value="1"/>
</dbReference>
<dbReference type="PANTHER" id="PTHR36893:SF1">
    <property type="entry name" value="BULB-TYPE LECTIN DOMAIN-CONTAINING PROTEIN"/>
    <property type="match status" value="1"/>
</dbReference>
<proteinExistence type="predicted"/>
<gene>
    <name evidence="1" type="ORF">SAY86_006234</name>
</gene>
<organism evidence="1 2">
    <name type="scientific">Trapa natans</name>
    <name type="common">Water chestnut</name>
    <dbReference type="NCBI Taxonomy" id="22666"/>
    <lineage>
        <taxon>Eukaryota</taxon>
        <taxon>Viridiplantae</taxon>
        <taxon>Streptophyta</taxon>
        <taxon>Embryophyta</taxon>
        <taxon>Tracheophyta</taxon>
        <taxon>Spermatophyta</taxon>
        <taxon>Magnoliopsida</taxon>
        <taxon>eudicotyledons</taxon>
        <taxon>Gunneridae</taxon>
        <taxon>Pentapetalae</taxon>
        <taxon>rosids</taxon>
        <taxon>malvids</taxon>
        <taxon>Myrtales</taxon>
        <taxon>Lythraceae</taxon>
        <taxon>Trapa</taxon>
    </lineage>
</organism>
<protein>
    <submittedName>
        <fullName evidence="1">Uncharacterized protein</fullName>
    </submittedName>
</protein>
<name>A0AAN7L481_TRANT</name>
<evidence type="ECO:0000313" key="1">
    <source>
        <dbReference type="EMBL" id="KAK4778706.1"/>
    </source>
</evidence>